<gene>
    <name evidence="1" type="ORF">SAMN05421789_104283</name>
</gene>
<evidence type="ECO:0000313" key="1">
    <source>
        <dbReference type="EMBL" id="SIS69804.1"/>
    </source>
</evidence>
<dbReference type="AlphaFoldDB" id="A0A1N7L7J6"/>
<dbReference type="RefSeq" id="WP_076386530.1">
    <property type="nucleotide sequence ID" value="NZ_FTOI01000004.1"/>
</dbReference>
<protein>
    <submittedName>
        <fullName evidence="1">Uncharacterized protein</fullName>
    </submittedName>
</protein>
<dbReference type="STRING" id="713588.SAMN05421789_104283"/>
<proteinExistence type="predicted"/>
<dbReference type="EMBL" id="FTOI01000004">
    <property type="protein sequence ID" value="SIS69804.1"/>
    <property type="molecule type" value="Genomic_DNA"/>
</dbReference>
<name>A0A1N7L7J6_9FLAO</name>
<dbReference type="OrthoDB" id="1264506at2"/>
<evidence type="ECO:0000313" key="2">
    <source>
        <dbReference type="Proteomes" id="UP000185839"/>
    </source>
</evidence>
<reference evidence="2" key="1">
    <citation type="submission" date="2017-01" db="EMBL/GenBank/DDBJ databases">
        <authorList>
            <person name="Varghese N."/>
            <person name="Submissions S."/>
        </authorList>
    </citation>
    <scope>NUCLEOTIDE SEQUENCE [LARGE SCALE GENOMIC DNA]</scope>
    <source>
        <strain evidence="2">DSM 23145</strain>
    </source>
</reference>
<keyword evidence="2" id="KW-1185">Reference proteome</keyword>
<accession>A0A1N7L7J6</accession>
<dbReference type="Proteomes" id="UP000185839">
    <property type="component" value="Unassembled WGS sequence"/>
</dbReference>
<organism evidence="1 2">
    <name type="scientific">Kaistella chaponensis</name>
    <dbReference type="NCBI Taxonomy" id="713588"/>
    <lineage>
        <taxon>Bacteria</taxon>
        <taxon>Pseudomonadati</taxon>
        <taxon>Bacteroidota</taxon>
        <taxon>Flavobacteriia</taxon>
        <taxon>Flavobacteriales</taxon>
        <taxon>Weeksellaceae</taxon>
        <taxon>Chryseobacterium group</taxon>
        <taxon>Kaistella</taxon>
    </lineage>
</organism>
<sequence>MNLTIEIENKEDLPFITKLLESLKGVKILDKNYSTDIDDSLPKNVQEALEKYAANLTEEDCISKEEFFQFIDDEICKLDSQK</sequence>